<dbReference type="SUPFAM" id="SSF47113">
    <property type="entry name" value="Histone-fold"/>
    <property type="match status" value="1"/>
</dbReference>
<evidence type="ECO:0000256" key="3">
    <source>
        <dbReference type="ARBA" id="ARBA00023163"/>
    </source>
</evidence>
<dbReference type="Gene3D" id="1.10.20.10">
    <property type="entry name" value="Histone, subunit A"/>
    <property type="match status" value="1"/>
</dbReference>
<evidence type="ECO:0000313" key="6">
    <source>
        <dbReference type="EMBL" id="ORY80793.1"/>
    </source>
</evidence>
<dbReference type="EMBL" id="MCFI01000012">
    <property type="protein sequence ID" value="ORY80793.1"/>
    <property type="molecule type" value="Genomic_DNA"/>
</dbReference>
<feature type="domain" description="Bromodomain associated" evidence="5">
    <location>
        <begin position="2"/>
        <end position="73"/>
    </location>
</feature>
<dbReference type="Proteomes" id="UP000193685">
    <property type="component" value="Unassembled WGS sequence"/>
</dbReference>
<dbReference type="STRING" id="56484.A0A1Y2FA95"/>
<keyword evidence="4" id="KW-0539">Nucleus</keyword>
<dbReference type="Pfam" id="PF07524">
    <property type="entry name" value="Bromo_TP"/>
    <property type="match status" value="1"/>
</dbReference>
<comment type="subcellular location">
    <subcellularLocation>
        <location evidence="1">Nucleus</location>
    </subcellularLocation>
</comment>
<evidence type="ECO:0000313" key="7">
    <source>
        <dbReference type="Proteomes" id="UP000193685"/>
    </source>
</evidence>
<dbReference type="InterPro" id="IPR006565">
    <property type="entry name" value="BTP"/>
</dbReference>
<name>A0A1Y2FA95_PROLT</name>
<dbReference type="GO" id="GO:0046982">
    <property type="term" value="F:protein heterodimerization activity"/>
    <property type="evidence" value="ECO:0007669"/>
    <property type="project" value="InterPro"/>
</dbReference>
<dbReference type="RefSeq" id="XP_040724438.1">
    <property type="nucleotide sequence ID" value="XM_040867162.1"/>
</dbReference>
<evidence type="ECO:0000259" key="5">
    <source>
        <dbReference type="SMART" id="SM00576"/>
    </source>
</evidence>
<dbReference type="CDD" id="cd00076">
    <property type="entry name" value="HFD_SF"/>
    <property type="match status" value="1"/>
</dbReference>
<dbReference type="AlphaFoldDB" id="A0A1Y2FA95"/>
<protein>
    <submittedName>
        <fullName evidence="6">Transcription factor TFIID complex subunit Taf3</fullName>
    </submittedName>
</protein>
<dbReference type="InterPro" id="IPR009072">
    <property type="entry name" value="Histone-fold"/>
</dbReference>
<dbReference type="OMA" id="TDIMIRY"/>
<comment type="caution">
    <text evidence="6">The sequence shown here is derived from an EMBL/GenBank/DDBJ whole genome shotgun (WGS) entry which is preliminary data.</text>
</comment>
<keyword evidence="2" id="KW-0805">Transcription regulation</keyword>
<feature type="non-terminal residue" evidence="6">
    <location>
        <position position="1"/>
    </location>
</feature>
<evidence type="ECO:0000256" key="2">
    <source>
        <dbReference type="ARBA" id="ARBA00023015"/>
    </source>
</evidence>
<feature type="non-terminal residue" evidence="6">
    <location>
        <position position="146"/>
    </location>
</feature>
<dbReference type="GO" id="GO:0005634">
    <property type="term" value="C:nucleus"/>
    <property type="evidence" value="ECO:0007669"/>
    <property type="project" value="UniProtKB-SubCell"/>
</dbReference>
<reference evidence="6 7" key="1">
    <citation type="submission" date="2016-07" db="EMBL/GenBank/DDBJ databases">
        <title>Pervasive Adenine N6-methylation of Active Genes in Fungi.</title>
        <authorList>
            <consortium name="DOE Joint Genome Institute"/>
            <person name="Mondo S.J."/>
            <person name="Dannebaum R.O."/>
            <person name="Kuo R.C."/>
            <person name="Labutti K."/>
            <person name="Haridas S."/>
            <person name="Kuo A."/>
            <person name="Salamov A."/>
            <person name="Ahrendt S.R."/>
            <person name="Lipzen A."/>
            <person name="Sullivan W."/>
            <person name="Andreopoulos W.B."/>
            <person name="Clum A."/>
            <person name="Lindquist E."/>
            <person name="Daum C."/>
            <person name="Ramamoorthy G.K."/>
            <person name="Gryganskyi A."/>
            <person name="Culley D."/>
            <person name="Magnuson J.K."/>
            <person name="James T.Y."/>
            <person name="O'Malley M.A."/>
            <person name="Stajich J.E."/>
            <person name="Spatafora J.W."/>
            <person name="Visel A."/>
            <person name="Grigoriev I.V."/>
        </authorList>
    </citation>
    <scope>NUCLEOTIDE SEQUENCE [LARGE SCALE GENOMIC DNA]</scope>
    <source>
        <strain evidence="6 7">12-1054</strain>
    </source>
</reference>
<dbReference type="SMART" id="SM00576">
    <property type="entry name" value="BTP"/>
    <property type="match status" value="1"/>
</dbReference>
<keyword evidence="7" id="KW-1185">Reference proteome</keyword>
<evidence type="ECO:0000256" key="1">
    <source>
        <dbReference type="ARBA" id="ARBA00004123"/>
    </source>
</evidence>
<proteinExistence type="predicted"/>
<sequence length="146" mass="15769">HFSVARITATQVLRAAGIDRASRTVVDTFADLLVHMLSLLATEAMHAANHTGRPRADLSDVRLAMDLVGLLRESGRSAPHEEHMQEAVLGFGRWITGEQAQAMRRVAGEGENELGEAASSDWLTHLVQKNVRVSGAEAFQDSALAS</sequence>
<accession>A0A1Y2FA95</accession>
<dbReference type="GeneID" id="63783761"/>
<organism evidence="6 7">
    <name type="scientific">Protomyces lactucae-debilis</name>
    <dbReference type="NCBI Taxonomy" id="2754530"/>
    <lineage>
        <taxon>Eukaryota</taxon>
        <taxon>Fungi</taxon>
        <taxon>Dikarya</taxon>
        <taxon>Ascomycota</taxon>
        <taxon>Taphrinomycotina</taxon>
        <taxon>Taphrinomycetes</taxon>
        <taxon>Taphrinales</taxon>
        <taxon>Protomycetaceae</taxon>
        <taxon>Protomyces</taxon>
    </lineage>
</organism>
<dbReference type="OrthoDB" id="5402929at2759"/>
<gene>
    <name evidence="6" type="ORF">BCR37DRAFT_334907</name>
</gene>
<evidence type="ECO:0000256" key="4">
    <source>
        <dbReference type="ARBA" id="ARBA00023242"/>
    </source>
</evidence>
<keyword evidence="3" id="KW-0804">Transcription</keyword>